<comment type="caution">
    <text evidence="2">The sequence shown here is derived from an EMBL/GenBank/DDBJ whole genome shotgun (WGS) entry which is preliminary data.</text>
</comment>
<dbReference type="Proteomes" id="UP000325182">
    <property type="component" value="Unassembled WGS sequence"/>
</dbReference>
<reference evidence="2 3" key="1">
    <citation type="submission" date="2019-08" db="EMBL/GenBank/DDBJ databases">
        <title>Bacillus genomes from the desert of Cuatro Cienegas, Coahuila.</title>
        <authorList>
            <person name="Olmedo-Alvarez G."/>
        </authorList>
    </citation>
    <scope>NUCLEOTIDE SEQUENCE [LARGE SCALE GENOMIC DNA]</scope>
    <source>
        <strain evidence="2 3">CH128b_4D</strain>
    </source>
</reference>
<keyword evidence="1" id="KW-1133">Transmembrane helix</keyword>
<feature type="transmembrane region" description="Helical" evidence="1">
    <location>
        <begin position="12"/>
        <end position="29"/>
    </location>
</feature>
<keyword evidence="1" id="KW-0812">Transmembrane</keyword>
<accession>A0A5D4M8W8</accession>
<name>A0A5D4M8W8_9BACI</name>
<evidence type="ECO:0000313" key="2">
    <source>
        <dbReference type="EMBL" id="TYR97803.1"/>
    </source>
</evidence>
<feature type="transmembrane region" description="Helical" evidence="1">
    <location>
        <begin position="41"/>
        <end position="60"/>
    </location>
</feature>
<dbReference type="AlphaFoldDB" id="A0A5D4M8W8"/>
<organism evidence="2 3">
    <name type="scientific">Rossellomorea vietnamensis</name>
    <dbReference type="NCBI Taxonomy" id="218284"/>
    <lineage>
        <taxon>Bacteria</taxon>
        <taxon>Bacillati</taxon>
        <taxon>Bacillota</taxon>
        <taxon>Bacilli</taxon>
        <taxon>Bacillales</taxon>
        <taxon>Bacillaceae</taxon>
        <taxon>Rossellomorea</taxon>
    </lineage>
</organism>
<proteinExistence type="predicted"/>
<dbReference type="EMBL" id="VTEG01000016">
    <property type="protein sequence ID" value="TYR97803.1"/>
    <property type="molecule type" value="Genomic_DNA"/>
</dbReference>
<evidence type="ECO:0000256" key="1">
    <source>
        <dbReference type="SAM" id="Phobius"/>
    </source>
</evidence>
<keyword evidence="1" id="KW-0472">Membrane</keyword>
<feature type="transmembrane region" description="Helical" evidence="1">
    <location>
        <begin position="72"/>
        <end position="96"/>
    </location>
</feature>
<protein>
    <submittedName>
        <fullName evidence="2">Uncharacterized protein</fullName>
    </submittedName>
</protein>
<gene>
    <name evidence="2" type="ORF">FZC84_17450</name>
</gene>
<sequence>MLQNYLSFNIKLLFLYLLFLFAMFIGILLTWDQTTYSRDTLFITLQIWGLLTLSNIIYLVRKRRQDHAVSGFFKMVLLIPIPYNLLAVIMGLAVVYN</sequence>
<dbReference type="RefSeq" id="WP_148954697.1">
    <property type="nucleotide sequence ID" value="NZ_VTEG01000016.1"/>
</dbReference>
<evidence type="ECO:0000313" key="3">
    <source>
        <dbReference type="Proteomes" id="UP000325182"/>
    </source>
</evidence>